<organism evidence="3 4">
    <name type="scientific">Tibeticola sediminis</name>
    <dbReference type="NCBI Taxonomy" id="1917811"/>
    <lineage>
        <taxon>Bacteria</taxon>
        <taxon>Pseudomonadati</taxon>
        <taxon>Pseudomonadota</taxon>
        <taxon>Betaproteobacteria</taxon>
        <taxon>Burkholderiales</taxon>
        <taxon>Comamonadaceae</taxon>
        <taxon>Tibeticola</taxon>
    </lineage>
</organism>
<accession>A0A3N4UBF0</accession>
<dbReference type="EMBL" id="RKQL01000006">
    <property type="protein sequence ID" value="RPE64461.1"/>
    <property type="molecule type" value="Genomic_DNA"/>
</dbReference>
<dbReference type="Pfam" id="PF12728">
    <property type="entry name" value="HTH_17"/>
    <property type="match status" value="1"/>
</dbReference>
<evidence type="ECO:0000259" key="2">
    <source>
        <dbReference type="Pfam" id="PF12728"/>
    </source>
</evidence>
<sequence length="124" mass="13764">MTTTKSRQSTDDHLTDEVPPSAHDLPRNASSANTTPASMVQKPLSRKDVCGLLGISVRTTQYWVEQGRLPEPLCIGRKRYWLPHQLEKLLQPQAQELCKQSLEAAQPPGLPVTETHGLLTPTEN</sequence>
<dbReference type="InterPro" id="IPR009061">
    <property type="entry name" value="DNA-bd_dom_put_sf"/>
</dbReference>
<dbReference type="RefSeq" id="WP_211331002.1">
    <property type="nucleotide sequence ID" value="NZ_RKQL01000006.1"/>
</dbReference>
<comment type="caution">
    <text evidence="3">The sequence shown here is derived from an EMBL/GenBank/DDBJ whole genome shotgun (WGS) entry which is preliminary data.</text>
</comment>
<reference evidence="3 4" key="1">
    <citation type="submission" date="2018-11" db="EMBL/GenBank/DDBJ databases">
        <title>Genomic Encyclopedia of Type Strains, Phase IV (KMG-IV): sequencing the most valuable type-strain genomes for metagenomic binning, comparative biology and taxonomic classification.</title>
        <authorList>
            <person name="Goeker M."/>
        </authorList>
    </citation>
    <scope>NUCLEOTIDE SEQUENCE [LARGE SCALE GENOMIC DNA]</scope>
    <source>
        <strain evidence="3 4">DSM 101684</strain>
    </source>
</reference>
<dbReference type="SUPFAM" id="SSF46955">
    <property type="entry name" value="Putative DNA-binding domain"/>
    <property type="match status" value="1"/>
</dbReference>
<gene>
    <name evidence="3" type="ORF">EDC62_2278</name>
</gene>
<dbReference type="InterPro" id="IPR041657">
    <property type="entry name" value="HTH_17"/>
</dbReference>
<dbReference type="Proteomes" id="UP000272193">
    <property type="component" value="Unassembled WGS sequence"/>
</dbReference>
<name>A0A3N4UBF0_9BURK</name>
<proteinExistence type="predicted"/>
<keyword evidence="4" id="KW-1185">Reference proteome</keyword>
<feature type="domain" description="Helix-turn-helix" evidence="2">
    <location>
        <begin position="44"/>
        <end position="91"/>
    </location>
</feature>
<evidence type="ECO:0000256" key="1">
    <source>
        <dbReference type="SAM" id="MobiDB-lite"/>
    </source>
</evidence>
<evidence type="ECO:0000313" key="3">
    <source>
        <dbReference type="EMBL" id="RPE64461.1"/>
    </source>
</evidence>
<evidence type="ECO:0000313" key="4">
    <source>
        <dbReference type="Proteomes" id="UP000272193"/>
    </source>
</evidence>
<feature type="region of interest" description="Disordered" evidence="1">
    <location>
        <begin position="1"/>
        <end position="43"/>
    </location>
</feature>
<protein>
    <submittedName>
        <fullName evidence="3">Helix-turn-helix protein</fullName>
    </submittedName>
</protein>
<feature type="compositionally biased region" description="Polar residues" evidence="1">
    <location>
        <begin position="28"/>
        <end position="38"/>
    </location>
</feature>
<dbReference type="AlphaFoldDB" id="A0A3N4UBF0"/>